<feature type="non-terminal residue" evidence="2">
    <location>
        <position position="1"/>
    </location>
</feature>
<keyword evidence="3" id="KW-1185">Reference proteome</keyword>
<evidence type="ECO:0000313" key="2">
    <source>
        <dbReference type="EMBL" id="KYQ51399.1"/>
    </source>
</evidence>
<dbReference type="EMBL" id="KQ982743">
    <property type="protein sequence ID" value="KYQ51399.1"/>
    <property type="molecule type" value="Genomic_DNA"/>
</dbReference>
<dbReference type="PANTHER" id="PTHR36159">
    <property type="entry name" value="PROTEIN CBG23766"/>
    <property type="match status" value="1"/>
</dbReference>
<organism evidence="2 3">
    <name type="scientific">Mycetomoellerius zeteki</name>
    <dbReference type="NCBI Taxonomy" id="64791"/>
    <lineage>
        <taxon>Eukaryota</taxon>
        <taxon>Metazoa</taxon>
        <taxon>Ecdysozoa</taxon>
        <taxon>Arthropoda</taxon>
        <taxon>Hexapoda</taxon>
        <taxon>Insecta</taxon>
        <taxon>Pterygota</taxon>
        <taxon>Neoptera</taxon>
        <taxon>Endopterygota</taxon>
        <taxon>Hymenoptera</taxon>
        <taxon>Apocrita</taxon>
        <taxon>Aculeata</taxon>
        <taxon>Formicoidea</taxon>
        <taxon>Formicidae</taxon>
        <taxon>Myrmicinae</taxon>
        <taxon>Mycetomoellerius</taxon>
    </lineage>
</organism>
<sequence>FLNIASEPIFDDRIVKIKTHTYNPYANTTFAHSDEIRISIQQQDLYTVPCDSFLTTLGNNCVAFVFDEIRYELNGVEIDRCFNRNRNVGVTSTIKNYVSLMYDKSFIALNAGWSTRSDMEEGCFNFCVPLNMLLGFCEDYKRVVVNARHELFLIRTRNDYNCLVKNLATEPEVELFKVQWLMPHVTLNEMNKLSMLRALESGRYLSMSFRSWDLYKNFSFKFACGISGYEELLNQNFPLSSLRTLRKNLKALSFNFKIIRKAEEGLLVHAITSDIDSANRSMWKATKTRYIEFLNEIIDLFTGLKVGSTVWKSFQTAVILSTTSLIQCLSYLLNNRGFQFVFASRFTQDCFENLFSFVKMKNVIPSALQFKNNFKLICISQYMTNMSNSNYFEDDRQFLEFLDVLMCNRSSDTHCAENKLFDFNKFEKEMSHLVESHITFTKADLDSLYYRWIHYSEYSKKSKSM</sequence>
<accession>A0A151WU07</accession>
<dbReference type="STRING" id="64791.A0A151WU07"/>
<dbReference type="Proteomes" id="UP000075809">
    <property type="component" value="Unassembled WGS sequence"/>
</dbReference>
<dbReference type="InterPro" id="IPR049512">
    <property type="entry name" value="DJR-like_dom"/>
</dbReference>
<protein>
    <recommendedName>
        <fullName evidence="1">Double jelly roll-like domain-containing protein</fullName>
    </recommendedName>
</protein>
<gene>
    <name evidence="2" type="ORF">ALC60_09500</name>
</gene>
<dbReference type="PANTHER" id="PTHR36159:SF1">
    <property type="entry name" value="RETROVIRUS-RELATED POL POLYPROTEIN FROM TRANSPOSON 412-LIKE PROTEIN"/>
    <property type="match status" value="1"/>
</dbReference>
<name>A0A151WU07_9HYME</name>
<dbReference type="Pfam" id="PF21738">
    <property type="entry name" value="DJR-like_dom"/>
    <property type="match status" value="1"/>
</dbReference>
<evidence type="ECO:0000313" key="3">
    <source>
        <dbReference type="Proteomes" id="UP000075809"/>
    </source>
</evidence>
<proteinExistence type="predicted"/>
<feature type="domain" description="Double jelly roll-like" evidence="1">
    <location>
        <begin position="56"/>
        <end position="218"/>
    </location>
</feature>
<reference evidence="2 3" key="1">
    <citation type="submission" date="2015-09" db="EMBL/GenBank/DDBJ databases">
        <title>Trachymyrmex zeteki WGS genome.</title>
        <authorList>
            <person name="Nygaard S."/>
            <person name="Hu H."/>
            <person name="Boomsma J."/>
            <person name="Zhang G."/>
        </authorList>
    </citation>
    <scope>NUCLEOTIDE SEQUENCE [LARGE SCALE GENOMIC DNA]</scope>
    <source>
        <strain evidence="2">Tzet28-1</strain>
        <tissue evidence="2">Whole body</tissue>
    </source>
</reference>
<evidence type="ECO:0000259" key="1">
    <source>
        <dbReference type="Pfam" id="PF21738"/>
    </source>
</evidence>
<dbReference type="AlphaFoldDB" id="A0A151WU07"/>